<dbReference type="Pfam" id="PF13711">
    <property type="entry name" value="DUF4160"/>
    <property type="match status" value="1"/>
</dbReference>
<organism evidence="1 2">
    <name type="scientific">Methylorubrum thiocyanatum</name>
    <dbReference type="NCBI Taxonomy" id="47958"/>
    <lineage>
        <taxon>Bacteria</taxon>
        <taxon>Pseudomonadati</taxon>
        <taxon>Pseudomonadota</taxon>
        <taxon>Alphaproteobacteria</taxon>
        <taxon>Hyphomicrobiales</taxon>
        <taxon>Methylobacteriaceae</taxon>
        <taxon>Methylorubrum</taxon>
    </lineage>
</organism>
<gene>
    <name evidence="1" type="ORF">HNR51_002742</name>
</gene>
<name>A0AA40S322_9HYPH</name>
<evidence type="ECO:0000313" key="2">
    <source>
        <dbReference type="Proteomes" id="UP000543554"/>
    </source>
</evidence>
<sequence>MPTYKIFDAFRIELRSRDHAPPHIHVVGPDFHALITIRDLQVLRGTITRRALTEVVAWAEGRRDERMAEWRRLNERD</sequence>
<protein>
    <recommendedName>
        <fullName evidence="3">DUF4160 domain-containing protein</fullName>
    </recommendedName>
</protein>
<reference evidence="1 2" key="1">
    <citation type="submission" date="2020-08" db="EMBL/GenBank/DDBJ databases">
        <title>Genomic Encyclopedia of Type Strains, Phase IV (KMG-IV): sequencing the most valuable type-strain genomes for metagenomic binning, comparative biology and taxonomic classification.</title>
        <authorList>
            <person name="Goeker M."/>
        </authorList>
    </citation>
    <scope>NUCLEOTIDE SEQUENCE [LARGE SCALE GENOMIC DNA]</scope>
    <source>
        <strain evidence="1 2">DSM 11490</strain>
    </source>
</reference>
<dbReference type="AlphaFoldDB" id="A0AA40S322"/>
<evidence type="ECO:0008006" key="3">
    <source>
        <dbReference type="Google" id="ProtNLM"/>
    </source>
</evidence>
<proteinExistence type="predicted"/>
<dbReference type="InterPro" id="IPR025427">
    <property type="entry name" value="DUF4160"/>
</dbReference>
<accession>A0AA40S322</accession>
<dbReference type="Proteomes" id="UP000543554">
    <property type="component" value="Unassembled WGS sequence"/>
</dbReference>
<dbReference type="EMBL" id="JACJIB010000004">
    <property type="protein sequence ID" value="MBA8913659.1"/>
    <property type="molecule type" value="Genomic_DNA"/>
</dbReference>
<dbReference type="RefSeq" id="WP_210280008.1">
    <property type="nucleotide sequence ID" value="NZ_BPRF01000015.1"/>
</dbReference>
<keyword evidence="2" id="KW-1185">Reference proteome</keyword>
<evidence type="ECO:0000313" key="1">
    <source>
        <dbReference type="EMBL" id="MBA8913659.1"/>
    </source>
</evidence>
<comment type="caution">
    <text evidence="1">The sequence shown here is derived from an EMBL/GenBank/DDBJ whole genome shotgun (WGS) entry which is preliminary data.</text>
</comment>